<dbReference type="Gene3D" id="3.10.180.10">
    <property type="entry name" value="2,3-Dihydroxybiphenyl 1,2-Dioxygenase, domain 1"/>
    <property type="match status" value="2"/>
</dbReference>
<proteinExistence type="predicted"/>
<dbReference type="PROSITE" id="PS51819">
    <property type="entry name" value="VOC"/>
    <property type="match status" value="1"/>
</dbReference>
<evidence type="ECO:0000313" key="2">
    <source>
        <dbReference type="EMBL" id="PZQ46370.1"/>
    </source>
</evidence>
<dbReference type="InterPro" id="IPR029068">
    <property type="entry name" value="Glyas_Bleomycin-R_OHBP_Dase"/>
</dbReference>
<evidence type="ECO:0000259" key="1">
    <source>
        <dbReference type="PROSITE" id="PS51819"/>
    </source>
</evidence>
<gene>
    <name evidence="2" type="ORF">DI556_20505</name>
</gene>
<dbReference type="SUPFAM" id="SSF54593">
    <property type="entry name" value="Glyoxalase/Bleomycin resistance protein/Dihydroxybiphenyl dioxygenase"/>
    <property type="match status" value="1"/>
</dbReference>
<comment type="caution">
    <text evidence="2">The sequence shown here is derived from an EMBL/GenBank/DDBJ whole genome shotgun (WGS) entry which is preliminary data.</text>
</comment>
<dbReference type="EMBL" id="QFPW01000026">
    <property type="protein sequence ID" value="PZQ46370.1"/>
    <property type="molecule type" value="Genomic_DNA"/>
</dbReference>
<accession>A0A2W5Q4R4</accession>
<reference evidence="2 3" key="1">
    <citation type="submission" date="2017-08" db="EMBL/GenBank/DDBJ databases">
        <title>Infants hospitalized years apart are colonized by the same room-sourced microbial strains.</title>
        <authorList>
            <person name="Brooks B."/>
            <person name="Olm M.R."/>
            <person name="Firek B.A."/>
            <person name="Baker R."/>
            <person name="Thomas B.C."/>
            <person name="Morowitz M.J."/>
            <person name="Banfield J.F."/>
        </authorList>
    </citation>
    <scope>NUCLEOTIDE SEQUENCE [LARGE SCALE GENOMIC DNA]</scope>
    <source>
        <strain evidence="2">S2_005_002_R2_34</strain>
    </source>
</reference>
<feature type="domain" description="VOC" evidence="1">
    <location>
        <begin position="136"/>
        <end position="250"/>
    </location>
</feature>
<dbReference type="Proteomes" id="UP000249185">
    <property type="component" value="Unassembled WGS sequence"/>
</dbReference>
<dbReference type="InterPro" id="IPR037523">
    <property type="entry name" value="VOC_core"/>
</dbReference>
<sequence length="302" mass="33397">MKPLVNRLSYASVQARDPRRLAEDTANIIGARVVGEENGAILVSSNQRHAELVIHPGAENLFRVCGLEACDAAAVGEVRRRARAAGLRILGDKPSLACIAHSVTFATTEGHVFEVHTPMPLDRPTRFHGPGVHARCLDHLNFTASDPETWARELSAACGLLLSERTTGYEISWMRAGDGRHHTIAAVKGDSGLHHISWEFNSFQDFRGLSDNLSVENRRLVWGPGRHGAGDNLFLYYYDSAGFLIECIAEMEVILDETAPTRVSEPGENLSNWKVVNQWGHLPPMDWVQHHNRMVEVEACPA</sequence>
<dbReference type="AlphaFoldDB" id="A0A2W5Q4R4"/>
<name>A0A2W5Q4R4_RHOSU</name>
<evidence type="ECO:0000313" key="3">
    <source>
        <dbReference type="Proteomes" id="UP000249185"/>
    </source>
</evidence>
<organism evidence="2 3">
    <name type="scientific">Rhodovulum sulfidophilum</name>
    <name type="common">Rhodobacter sulfidophilus</name>
    <dbReference type="NCBI Taxonomy" id="35806"/>
    <lineage>
        <taxon>Bacteria</taxon>
        <taxon>Pseudomonadati</taxon>
        <taxon>Pseudomonadota</taxon>
        <taxon>Alphaproteobacteria</taxon>
        <taxon>Rhodobacterales</taxon>
        <taxon>Paracoccaceae</taxon>
        <taxon>Rhodovulum</taxon>
    </lineage>
</organism>
<protein>
    <recommendedName>
        <fullName evidence="1">VOC domain-containing protein</fullName>
    </recommendedName>
</protein>